<evidence type="ECO:0000256" key="1">
    <source>
        <dbReference type="SAM" id="MobiDB-lite"/>
    </source>
</evidence>
<sequence length="412" mass="44111">MDSGSSASIQSSSGGEEEYDSRAEGGLSGFLNNPSRHVGPIATKPNPPPLSVHPPATHHPHSSSSLFDPFSNFAHHLPTRSPQNSLPNLDFLCSRNPRSDHDPIQLPASISMLPSSSQPQSFMTATNSQLQLQLPHQVTPTNVQAPRGLTFTADRTDVVHNHNNNNNNTGTGSNASARNPRKRTRASRRAPTTVLTTDTSNFRAMVQEFTGIPAPPFTPASCFPRARVELFGGTSSTSSPPYLLRPFPQKLPPFPFNSPDTTTTTTTATSSSTNTSLLSPSSHFLLPKQNHHLSSIFNLQPPPPLHQPNINLLASDLQVSLDTAQTTSEPRPNHHLHQTHLPEEFLSGNILPPSWDIGGGGGGGGGASMNTKYCGGTRVNNNYSASSSSLDFHGDKGSSENVTTRSEDAYEA</sequence>
<evidence type="ECO:0000313" key="3">
    <source>
        <dbReference type="Proteomes" id="UP000504609"/>
    </source>
</evidence>
<dbReference type="RefSeq" id="XP_022950818.1">
    <property type="nucleotide sequence ID" value="XM_023095050.1"/>
</dbReference>
<evidence type="ECO:0000313" key="5">
    <source>
        <dbReference type="RefSeq" id="XP_022950818.1"/>
    </source>
</evidence>
<keyword evidence="3" id="KW-1185">Reference proteome</keyword>
<protein>
    <submittedName>
        <fullName evidence="4 5">Histone-lysine N-methyltransferase, H3 lysine-79 specific-like</fullName>
    </submittedName>
</protein>
<dbReference type="RefSeq" id="XP_022950819.1">
    <property type="nucleotide sequence ID" value="XM_023095051.1"/>
</dbReference>
<feature type="compositionally biased region" description="Low complexity" evidence="1">
    <location>
        <begin position="161"/>
        <end position="177"/>
    </location>
</feature>
<evidence type="ECO:0000259" key="2">
    <source>
        <dbReference type="Pfam" id="PF05678"/>
    </source>
</evidence>
<dbReference type="AlphaFoldDB" id="A0A6J1GFX4"/>
<feature type="region of interest" description="Disordered" evidence="1">
    <location>
        <begin position="378"/>
        <end position="412"/>
    </location>
</feature>
<feature type="region of interest" description="Disordered" evidence="1">
    <location>
        <begin position="1"/>
        <end position="100"/>
    </location>
</feature>
<dbReference type="Proteomes" id="UP000504609">
    <property type="component" value="Unplaced"/>
</dbReference>
<evidence type="ECO:0000313" key="4">
    <source>
        <dbReference type="RefSeq" id="XP_022950817.1"/>
    </source>
</evidence>
<reference evidence="4 5" key="1">
    <citation type="submission" date="2025-04" db="UniProtKB">
        <authorList>
            <consortium name="RefSeq"/>
        </authorList>
    </citation>
    <scope>IDENTIFICATION</scope>
    <source>
        <tissue evidence="4 5">Young leaves</tissue>
    </source>
</reference>
<feature type="compositionally biased region" description="Polar residues" evidence="1">
    <location>
        <begin position="378"/>
        <end position="390"/>
    </location>
</feature>
<dbReference type="KEGG" id="cmos:111453810"/>
<feature type="compositionally biased region" description="Low complexity" evidence="1">
    <location>
        <begin position="257"/>
        <end position="275"/>
    </location>
</feature>
<feature type="domain" description="VQ" evidence="2">
    <location>
        <begin position="189"/>
        <end position="216"/>
    </location>
</feature>
<feature type="region of interest" description="Disordered" evidence="1">
    <location>
        <begin position="158"/>
        <end position="193"/>
    </location>
</feature>
<feature type="region of interest" description="Disordered" evidence="1">
    <location>
        <begin position="255"/>
        <end position="275"/>
    </location>
</feature>
<dbReference type="InterPro" id="IPR008889">
    <property type="entry name" value="VQ"/>
</dbReference>
<dbReference type="PANTHER" id="PTHR33179">
    <property type="entry name" value="VQ MOTIF-CONTAINING PROTEIN"/>
    <property type="match status" value="1"/>
</dbReference>
<dbReference type="Pfam" id="PF05678">
    <property type="entry name" value="VQ"/>
    <property type="match status" value="1"/>
</dbReference>
<dbReference type="RefSeq" id="XP_022950817.1">
    <property type="nucleotide sequence ID" value="XM_023095049.1"/>
</dbReference>
<dbReference type="InterPro" id="IPR039609">
    <property type="entry name" value="VQ_15/22"/>
</dbReference>
<gene>
    <name evidence="4 5 6" type="primary">LOC111453810</name>
</gene>
<organism evidence="3 4">
    <name type="scientific">Cucurbita moschata</name>
    <name type="common">Winter crookneck squash</name>
    <name type="synonym">Cucurbita pepo var. moschata</name>
    <dbReference type="NCBI Taxonomy" id="3662"/>
    <lineage>
        <taxon>Eukaryota</taxon>
        <taxon>Viridiplantae</taxon>
        <taxon>Streptophyta</taxon>
        <taxon>Embryophyta</taxon>
        <taxon>Tracheophyta</taxon>
        <taxon>Spermatophyta</taxon>
        <taxon>Magnoliopsida</taxon>
        <taxon>eudicotyledons</taxon>
        <taxon>Gunneridae</taxon>
        <taxon>Pentapetalae</taxon>
        <taxon>rosids</taxon>
        <taxon>fabids</taxon>
        <taxon>Cucurbitales</taxon>
        <taxon>Cucurbitaceae</taxon>
        <taxon>Cucurbiteae</taxon>
        <taxon>Cucurbita</taxon>
    </lineage>
</organism>
<proteinExistence type="predicted"/>
<accession>A0A6J1GFX4</accession>
<dbReference type="PANTHER" id="PTHR33179:SF4">
    <property type="entry name" value="VQ MOTIF-CONTAINING PROTEIN"/>
    <property type="match status" value="1"/>
</dbReference>
<dbReference type="GeneID" id="111453810"/>
<evidence type="ECO:0000313" key="6">
    <source>
        <dbReference type="RefSeq" id="XP_022950819.1"/>
    </source>
</evidence>
<feature type="compositionally biased region" description="Basic residues" evidence="1">
    <location>
        <begin position="179"/>
        <end position="188"/>
    </location>
</feature>
<feature type="compositionally biased region" description="Low complexity" evidence="1">
    <location>
        <begin position="1"/>
        <end position="14"/>
    </location>
</feature>
<name>A0A6J1GFX4_CUCMO</name>